<dbReference type="EMBL" id="JBHSQJ010000039">
    <property type="protein sequence ID" value="MFC5907702.1"/>
    <property type="molecule type" value="Genomic_DNA"/>
</dbReference>
<dbReference type="SUPFAM" id="SSF109854">
    <property type="entry name" value="DinB/YfiT-like putative metalloenzymes"/>
    <property type="match status" value="1"/>
</dbReference>
<evidence type="ECO:0000259" key="2">
    <source>
        <dbReference type="Pfam" id="PF11716"/>
    </source>
</evidence>
<dbReference type="InterPro" id="IPR036527">
    <property type="entry name" value="SCP2_sterol-bd_dom_sf"/>
</dbReference>
<dbReference type="Gene3D" id="3.30.1050.20">
    <property type="match status" value="1"/>
</dbReference>
<evidence type="ECO:0000313" key="3">
    <source>
        <dbReference type="EMBL" id="MFC5907702.1"/>
    </source>
</evidence>
<evidence type="ECO:0000313" key="4">
    <source>
        <dbReference type="Proteomes" id="UP001596174"/>
    </source>
</evidence>
<dbReference type="Proteomes" id="UP001596174">
    <property type="component" value="Unassembled WGS sequence"/>
</dbReference>
<dbReference type="Pfam" id="PF11716">
    <property type="entry name" value="MDMPI_N"/>
    <property type="match status" value="1"/>
</dbReference>
<dbReference type="GO" id="GO:0016853">
    <property type="term" value="F:isomerase activity"/>
    <property type="evidence" value="ECO:0007669"/>
    <property type="project" value="UniProtKB-KW"/>
</dbReference>
<dbReference type="InterPro" id="IPR024344">
    <property type="entry name" value="MDMPI_metal-binding"/>
</dbReference>
<feature type="domain" description="Mycothiol-dependent maleylpyruvate isomerase metal-binding" evidence="2">
    <location>
        <begin position="14"/>
        <end position="148"/>
    </location>
</feature>
<dbReference type="Pfam" id="PF07398">
    <property type="entry name" value="MDMPI_C"/>
    <property type="match status" value="1"/>
</dbReference>
<dbReference type="NCBIfam" id="TIGR03083">
    <property type="entry name" value="maleylpyruvate isomerase family mycothiol-dependent enzyme"/>
    <property type="match status" value="1"/>
</dbReference>
<organism evidence="3 4">
    <name type="scientific">Streptacidiphilus monticola</name>
    <dbReference type="NCBI Taxonomy" id="2161674"/>
    <lineage>
        <taxon>Bacteria</taxon>
        <taxon>Bacillati</taxon>
        <taxon>Actinomycetota</taxon>
        <taxon>Actinomycetes</taxon>
        <taxon>Kitasatosporales</taxon>
        <taxon>Streptomycetaceae</taxon>
        <taxon>Streptacidiphilus</taxon>
    </lineage>
</organism>
<dbReference type="InterPro" id="IPR034660">
    <property type="entry name" value="DinB/YfiT-like"/>
</dbReference>
<sequence>MREPPAAWLPPLGRSIDQLLASVERLTDSEVREPSLLPEWTRAHVLTHIARAADSRTRLLTAARTGAQLPQYLSEEERSRQIEAGARLPAAVLVDDLEGALRRFLVMAADHPAGAWKVPVRWLGGSLRPVGGAVGSLLREVEVHHTDLDMGHRPADWPEQFVVRELATTVDRLRRRPDAPAMVLHVAGGAGAHAVGGGAGPRVSGPAAELLGWLSGRIDGSALSVDPPGRLPQVPPWRS</sequence>
<name>A0ABW1G2J8_9ACTN</name>
<protein>
    <submittedName>
        <fullName evidence="3">Maleylpyruvate isomerase family mycothiol-dependent enzyme</fullName>
    </submittedName>
</protein>
<dbReference type="InterPro" id="IPR017517">
    <property type="entry name" value="Maleyloyr_isom"/>
</dbReference>
<dbReference type="Gene3D" id="1.20.120.450">
    <property type="entry name" value="dinb family like domain"/>
    <property type="match status" value="1"/>
</dbReference>
<keyword evidence="4" id="KW-1185">Reference proteome</keyword>
<gene>
    <name evidence="3" type="ORF">ACFP3V_10770</name>
</gene>
<proteinExistence type="predicted"/>
<dbReference type="InterPro" id="IPR010872">
    <property type="entry name" value="MDMPI_C-term_domain"/>
</dbReference>
<dbReference type="SUPFAM" id="SSF55718">
    <property type="entry name" value="SCP-like"/>
    <property type="match status" value="1"/>
</dbReference>
<dbReference type="RefSeq" id="WP_380582392.1">
    <property type="nucleotide sequence ID" value="NZ_JBHSQJ010000039.1"/>
</dbReference>
<comment type="caution">
    <text evidence="3">The sequence shown here is derived from an EMBL/GenBank/DDBJ whole genome shotgun (WGS) entry which is preliminary data.</text>
</comment>
<feature type="domain" description="MDMPI C-terminal" evidence="1">
    <location>
        <begin position="156"/>
        <end position="235"/>
    </location>
</feature>
<keyword evidence="3" id="KW-0413">Isomerase</keyword>
<reference evidence="4" key="1">
    <citation type="journal article" date="2019" name="Int. J. Syst. Evol. Microbiol.">
        <title>The Global Catalogue of Microorganisms (GCM) 10K type strain sequencing project: providing services to taxonomists for standard genome sequencing and annotation.</title>
        <authorList>
            <consortium name="The Broad Institute Genomics Platform"/>
            <consortium name="The Broad Institute Genome Sequencing Center for Infectious Disease"/>
            <person name="Wu L."/>
            <person name="Ma J."/>
        </authorList>
    </citation>
    <scope>NUCLEOTIDE SEQUENCE [LARGE SCALE GENOMIC DNA]</scope>
    <source>
        <strain evidence="4">JCM 4816</strain>
    </source>
</reference>
<evidence type="ECO:0000259" key="1">
    <source>
        <dbReference type="Pfam" id="PF07398"/>
    </source>
</evidence>
<accession>A0ABW1G2J8</accession>